<dbReference type="InterPro" id="IPR006095">
    <property type="entry name" value="Glu/Leu/Phe/Val/Trp_DH"/>
</dbReference>
<dbReference type="PRINTS" id="PR00082">
    <property type="entry name" value="GLFDHDRGNASE"/>
</dbReference>
<dbReference type="InterPro" id="IPR006097">
    <property type="entry name" value="Glu/Leu/Phe/Val/Trp_DH_dimer"/>
</dbReference>
<comment type="caution">
    <text evidence="6">The sequence shown here is derived from an EMBL/GenBank/DDBJ whole genome shotgun (WGS) entry which is preliminary data.</text>
</comment>
<evidence type="ECO:0000256" key="2">
    <source>
        <dbReference type="ARBA" id="ARBA00023002"/>
    </source>
</evidence>
<dbReference type="PANTHER" id="PTHR42722">
    <property type="entry name" value="LEUCINE DEHYDROGENASE"/>
    <property type="match status" value="1"/>
</dbReference>
<proteinExistence type="inferred from homology"/>
<evidence type="ECO:0000259" key="5">
    <source>
        <dbReference type="SMART" id="SM00839"/>
    </source>
</evidence>
<keyword evidence="3" id="KW-0520">NAD</keyword>
<dbReference type="InterPro" id="IPR036291">
    <property type="entry name" value="NAD(P)-bd_dom_sf"/>
</dbReference>
<evidence type="ECO:0000256" key="4">
    <source>
        <dbReference type="RuleBase" id="RU004417"/>
    </source>
</evidence>
<evidence type="ECO:0000313" key="7">
    <source>
        <dbReference type="Proteomes" id="UP001596977"/>
    </source>
</evidence>
<dbReference type="Gene3D" id="3.40.50.10860">
    <property type="entry name" value="Leucine Dehydrogenase, chain A, domain 1"/>
    <property type="match status" value="1"/>
</dbReference>
<dbReference type="EC" id="1.4.1.-" evidence="6"/>
<gene>
    <name evidence="6" type="ORF">ACFQ1E_18660</name>
</gene>
<organism evidence="6 7">
    <name type="scientific">Sphingomonas canadensis</name>
    <dbReference type="NCBI Taxonomy" id="1219257"/>
    <lineage>
        <taxon>Bacteria</taxon>
        <taxon>Pseudomonadati</taxon>
        <taxon>Pseudomonadota</taxon>
        <taxon>Alphaproteobacteria</taxon>
        <taxon>Sphingomonadales</taxon>
        <taxon>Sphingomonadaceae</taxon>
        <taxon>Sphingomonas</taxon>
    </lineage>
</organism>
<dbReference type="Pfam" id="PF02812">
    <property type="entry name" value="ELFV_dehydrog_N"/>
    <property type="match status" value="1"/>
</dbReference>
<dbReference type="SUPFAM" id="SSF53223">
    <property type="entry name" value="Aminoacid dehydrogenase-like, N-terminal domain"/>
    <property type="match status" value="1"/>
</dbReference>
<dbReference type="GO" id="GO:0016491">
    <property type="term" value="F:oxidoreductase activity"/>
    <property type="evidence" value="ECO:0007669"/>
    <property type="project" value="UniProtKB-KW"/>
</dbReference>
<dbReference type="PANTHER" id="PTHR42722:SF1">
    <property type="entry name" value="VALINE DEHYDROGENASE"/>
    <property type="match status" value="1"/>
</dbReference>
<dbReference type="Proteomes" id="UP001596977">
    <property type="component" value="Unassembled WGS sequence"/>
</dbReference>
<dbReference type="InterPro" id="IPR006096">
    <property type="entry name" value="Glu/Leu/Phe/Val/Trp_DH_C"/>
</dbReference>
<dbReference type="RefSeq" id="WP_264946348.1">
    <property type="nucleotide sequence ID" value="NZ_JAPDRA010000012.1"/>
</dbReference>
<dbReference type="Pfam" id="PF00208">
    <property type="entry name" value="ELFV_dehydrog"/>
    <property type="match status" value="1"/>
</dbReference>
<comment type="similarity">
    <text evidence="1 4">Belongs to the Glu/Leu/Phe/Val dehydrogenases family.</text>
</comment>
<accession>A0ABW3HFA2</accession>
<evidence type="ECO:0000256" key="3">
    <source>
        <dbReference type="ARBA" id="ARBA00023027"/>
    </source>
</evidence>
<sequence>MPSAPERIVRLEDAATGLSGAIVIDSTRLGPAAGGCRLWHYADGAAVLADAQRLARGMSYKNALAGLPLGGGKAVISRPRGSFDRAALFAAFGRAVRALDGAYVTAEDVGTGVEDMTHVATMTRHVAGLTQVPGRAGGDPSPWTARGVFSAMRVAAERGLGRPLEDMVVAVQGLGHVGFALCALLDAAGAQLIVADPNAEAAARAAEMFGAAVVDPAAILDADADIFAPCALGGAIGDAALDRLKARVVCGAANNQLATAAHGDRLMERGILYAPDYVANAGGIINVAAEYLGWPLAQVAERVDAIGARLGEVFDRAAEEGIAPGRAADRLAAALIAAAPAYSLAGAPPA</sequence>
<dbReference type="Gene3D" id="3.40.50.720">
    <property type="entry name" value="NAD(P)-binding Rossmann-like Domain"/>
    <property type="match status" value="1"/>
</dbReference>
<dbReference type="InterPro" id="IPR016211">
    <property type="entry name" value="Glu/Phe/Leu/Val/Trp_DH_bac/arc"/>
</dbReference>
<dbReference type="SMART" id="SM00839">
    <property type="entry name" value="ELFV_dehydrog"/>
    <property type="match status" value="1"/>
</dbReference>
<keyword evidence="2 4" id="KW-0560">Oxidoreductase</keyword>
<reference evidence="7" key="1">
    <citation type="journal article" date="2019" name="Int. J. Syst. Evol. Microbiol.">
        <title>The Global Catalogue of Microorganisms (GCM) 10K type strain sequencing project: providing services to taxonomists for standard genome sequencing and annotation.</title>
        <authorList>
            <consortium name="The Broad Institute Genomics Platform"/>
            <consortium name="The Broad Institute Genome Sequencing Center for Infectious Disease"/>
            <person name="Wu L."/>
            <person name="Ma J."/>
        </authorList>
    </citation>
    <scope>NUCLEOTIDE SEQUENCE [LARGE SCALE GENOMIC DNA]</scope>
    <source>
        <strain evidence="7">CCUG 62982</strain>
    </source>
</reference>
<dbReference type="CDD" id="cd01075">
    <property type="entry name" value="NAD_bind_Leu_Phe_Val_DH"/>
    <property type="match status" value="1"/>
</dbReference>
<protein>
    <submittedName>
        <fullName evidence="6">Glu/Leu/Phe/Val dehydrogenase</fullName>
        <ecNumber evidence="6">1.4.1.-</ecNumber>
    </submittedName>
</protein>
<evidence type="ECO:0000313" key="6">
    <source>
        <dbReference type="EMBL" id="MFD0948366.1"/>
    </source>
</evidence>
<dbReference type="EMBL" id="JBHTJG010000012">
    <property type="protein sequence ID" value="MFD0948366.1"/>
    <property type="molecule type" value="Genomic_DNA"/>
</dbReference>
<dbReference type="SUPFAM" id="SSF51735">
    <property type="entry name" value="NAD(P)-binding Rossmann-fold domains"/>
    <property type="match status" value="1"/>
</dbReference>
<keyword evidence="7" id="KW-1185">Reference proteome</keyword>
<evidence type="ECO:0000256" key="1">
    <source>
        <dbReference type="ARBA" id="ARBA00006382"/>
    </source>
</evidence>
<dbReference type="PIRSF" id="PIRSF000188">
    <property type="entry name" value="Phe_leu_dh"/>
    <property type="match status" value="1"/>
</dbReference>
<feature type="domain" description="Glutamate/phenylalanine/leucine/valine/L-tryptophan dehydrogenase C-terminal" evidence="5">
    <location>
        <begin position="138"/>
        <end position="344"/>
    </location>
</feature>
<name>A0ABW3HFA2_9SPHN</name>
<dbReference type="InterPro" id="IPR046346">
    <property type="entry name" value="Aminoacid_DH-like_N_sf"/>
</dbReference>